<evidence type="ECO:0000256" key="2">
    <source>
        <dbReference type="SAM" id="SignalP"/>
    </source>
</evidence>
<feature type="chain" id="PRO_5024813138" evidence="2">
    <location>
        <begin position="25"/>
        <end position="595"/>
    </location>
</feature>
<dbReference type="PANTHER" id="PTHR46580:SF2">
    <property type="entry name" value="MAM DOMAIN-CONTAINING PROTEIN"/>
    <property type="match status" value="1"/>
</dbReference>
<gene>
    <name evidence="3" type="ORF">C8N24_1384</name>
</gene>
<dbReference type="EMBL" id="RBIL01000001">
    <property type="protein sequence ID" value="RKQ91561.1"/>
    <property type="molecule type" value="Genomic_DNA"/>
</dbReference>
<sequence>MSRVQRIVLAGVLAVIALPSAAHAAKPRFTPVASFGDAVRELRVADVNQDGIGDLVVGSVCRATVLLGGGDGTYSEFQRLSNPGICEDAARGRLAVGDVDGDKRPDVILGRNDNNHVWVFTRTSSGAFVDTPRAISMVAGGASANTTPGRIATGDLNGDGRDDLIVLITSFDDAGLHVLLANPTGFDPLVRYGLSGTSYQSLAVGRVDANGTPDVIVGGRDCATCADGVKVFTGNGDGTLTPGPASPSRGPVLNVLTAQLRTPGRDDAIVVTGRTPQSLLAGDGGAFSAGAITTGLEFPPPGGWATGTAGDVDGDGRTDAVVVGGSSGPSVDVLFGNGAGGFAAERPYDLGDQSPSGPLSDVGVTDADRDGDLDILAVAPDKRSVYLLRNEPAVLTFDNPTGFKSTVVGATSESRELGYPNYGLRPLAMPKPVVDGPFAITADTCSGQTLALTAHCQLTVVFRPTAAGAASGSVTLPGLSRTPLFGTGVADKTKPKATATVRKQKLKTVLSRGLKVTATCDEACTIKASLRLKSKEVGKRTVRLTTASKALTLKLSKAAKKTLKQAKSAKFTLRLTATDAAGNTRTTTKTITLRR</sequence>
<comment type="caution">
    <text evidence="3">The sequence shown here is derived from an EMBL/GenBank/DDBJ whole genome shotgun (WGS) entry which is preliminary data.</text>
</comment>
<proteinExistence type="predicted"/>
<evidence type="ECO:0000313" key="3">
    <source>
        <dbReference type="EMBL" id="RKQ91561.1"/>
    </source>
</evidence>
<dbReference type="InterPro" id="IPR013517">
    <property type="entry name" value="FG-GAP"/>
</dbReference>
<dbReference type="InterPro" id="IPR028994">
    <property type="entry name" value="Integrin_alpha_N"/>
</dbReference>
<accession>A0A660LFS3</accession>
<dbReference type="Proteomes" id="UP000278962">
    <property type="component" value="Unassembled WGS sequence"/>
</dbReference>
<dbReference type="InterPro" id="IPR013783">
    <property type="entry name" value="Ig-like_fold"/>
</dbReference>
<dbReference type="AlphaFoldDB" id="A0A660LFS3"/>
<keyword evidence="4" id="KW-1185">Reference proteome</keyword>
<name>A0A660LFS3_9ACTN</name>
<reference evidence="3 4" key="1">
    <citation type="submission" date="2018-10" db="EMBL/GenBank/DDBJ databases">
        <title>Genomic Encyclopedia of Archaeal and Bacterial Type Strains, Phase II (KMG-II): from individual species to whole genera.</title>
        <authorList>
            <person name="Goeker M."/>
        </authorList>
    </citation>
    <scope>NUCLEOTIDE SEQUENCE [LARGE SCALE GENOMIC DNA]</scope>
    <source>
        <strain evidence="3 4">DSM 14954</strain>
    </source>
</reference>
<feature type="signal peptide" evidence="2">
    <location>
        <begin position="1"/>
        <end position="24"/>
    </location>
</feature>
<protein>
    <submittedName>
        <fullName evidence="3">VCBS repeat protein</fullName>
    </submittedName>
</protein>
<dbReference type="Pfam" id="PF13517">
    <property type="entry name" value="FG-GAP_3"/>
    <property type="match status" value="2"/>
</dbReference>
<evidence type="ECO:0000256" key="1">
    <source>
        <dbReference type="ARBA" id="ARBA00022729"/>
    </source>
</evidence>
<dbReference type="SUPFAM" id="SSF69318">
    <property type="entry name" value="Integrin alpha N-terminal domain"/>
    <property type="match status" value="2"/>
</dbReference>
<dbReference type="Gene3D" id="2.130.10.130">
    <property type="entry name" value="Integrin alpha, N-terminal"/>
    <property type="match status" value="3"/>
</dbReference>
<dbReference type="PANTHER" id="PTHR46580">
    <property type="entry name" value="SENSOR KINASE-RELATED"/>
    <property type="match status" value="1"/>
</dbReference>
<keyword evidence="1 2" id="KW-0732">Signal</keyword>
<evidence type="ECO:0000313" key="4">
    <source>
        <dbReference type="Proteomes" id="UP000278962"/>
    </source>
</evidence>
<dbReference type="Gene3D" id="2.60.40.10">
    <property type="entry name" value="Immunoglobulins"/>
    <property type="match status" value="1"/>
</dbReference>
<dbReference type="GO" id="GO:0005975">
    <property type="term" value="P:carbohydrate metabolic process"/>
    <property type="evidence" value="ECO:0007669"/>
    <property type="project" value="UniProtKB-ARBA"/>
</dbReference>
<organism evidence="3 4">
    <name type="scientific">Solirubrobacter pauli</name>
    <dbReference type="NCBI Taxonomy" id="166793"/>
    <lineage>
        <taxon>Bacteria</taxon>
        <taxon>Bacillati</taxon>
        <taxon>Actinomycetota</taxon>
        <taxon>Thermoleophilia</taxon>
        <taxon>Solirubrobacterales</taxon>
        <taxon>Solirubrobacteraceae</taxon>
        <taxon>Solirubrobacter</taxon>
    </lineage>
</organism>